<name>A0A9W4T254_9GLOM</name>
<comment type="caution">
    <text evidence="1">The sequence shown here is derived from an EMBL/GenBank/DDBJ whole genome shotgun (WGS) entry which is preliminary data.</text>
</comment>
<dbReference type="AlphaFoldDB" id="A0A9W4T254"/>
<sequence>MNRGSSSNTKLNKKTFVQFKLHFPETTRPTASKEKGKCVSHRSVVPEKRKDSDEKHVYCYYCDMGKSITLYRPNNSDHLLTHINTALHTNNKVEADKRVNKKLRTTFISQYVTDDDNYNSDYDANDLQCKDNSNSQYKDCKWLDMNFNQLNQVVINTIKYRSGSTTSDALKNLLNYISLELKNNSYHLLVKSYPALGQIIEAVEANGLKDWIERCTTFMINKTMDEQQPVFVGMARAVTKVLDKIEYEVTSIRGIRQYNETGPTIRFLHKKWNENDEFYNIYNQIKVAEMIEFCRTQQQWVGSVPIDNSMVPHSMTTEELHTKISSFNKATYITVFALSAILPDILPLVLAIISSNQKETKSDVFFKNNTILKELIKSNAKPIGLYFNDAAHDQAWIEETYNKNSLVYNDLGIIMINMLIITDDKTFFSRKFPIEINLSDNGQPLINGTDIFHCIKKAEHLWYLWYLKELYESKSSLTNEVLNPKDKQTDKLAERFFSSN</sequence>
<dbReference type="OrthoDB" id="2406223at2759"/>
<reference evidence="1" key="1">
    <citation type="submission" date="2022-08" db="EMBL/GenBank/DDBJ databases">
        <authorList>
            <person name="Kallberg Y."/>
            <person name="Tangrot J."/>
            <person name="Rosling A."/>
        </authorList>
    </citation>
    <scope>NUCLEOTIDE SEQUENCE</scope>
    <source>
        <strain evidence="1">Wild A</strain>
    </source>
</reference>
<evidence type="ECO:0000313" key="1">
    <source>
        <dbReference type="EMBL" id="CAI2190177.1"/>
    </source>
</evidence>
<evidence type="ECO:0000313" key="2">
    <source>
        <dbReference type="Proteomes" id="UP001153678"/>
    </source>
</evidence>
<accession>A0A9W4T254</accession>
<keyword evidence="2" id="KW-1185">Reference proteome</keyword>
<protein>
    <submittedName>
        <fullName evidence="1">4457_t:CDS:1</fullName>
    </submittedName>
</protein>
<dbReference type="EMBL" id="CAMKVN010006352">
    <property type="protein sequence ID" value="CAI2190177.1"/>
    <property type="molecule type" value="Genomic_DNA"/>
</dbReference>
<organism evidence="1 2">
    <name type="scientific">Funneliformis geosporum</name>
    <dbReference type="NCBI Taxonomy" id="1117311"/>
    <lineage>
        <taxon>Eukaryota</taxon>
        <taxon>Fungi</taxon>
        <taxon>Fungi incertae sedis</taxon>
        <taxon>Mucoromycota</taxon>
        <taxon>Glomeromycotina</taxon>
        <taxon>Glomeromycetes</taxon>
        <taxon>Glomerales</taxon>
        <taxon>Glomeraceae</taxon>
        <taxon>Funneliformis</taxon>
    </lineage>
</organism>
<dbReference type="Proteomes" id="UP001153678">
    <property type="component" value="Unassembled WGS sequence"/>
</dbReference>
<proteinExistence type="predicted"/>
<gene>
    <name evidence="1" type="ORF">FWILDA_LOCUS14445</name>
</gene>
<feature type="non-terminal residue" evidence="1">
    <location>
        <position position="500"/>
    </location>
</feature>